<dbReference type="Proteomes" id="UP000534783">
    <property type="component" value="Unassembled WGS sequence"/>
</dbReference>
<evidence type="ECO:0000256" key="2">
    <source>
        <dbReference type="ARBA" id="ARBA00022490"/>
    </source>
</evidence>
<dbReference type="Gene3D" id="2.40.50.140">
    <property type="entry name" value="Nucleic acid-binding proteins"/>
    <property type="match status" value="1"/>
</dbReference>
<dbReference type="AlphaFoldDB" id="A0A7X6DPJ3"/>
<dbReference type="GO" id="GO:0003676">
    <property type="term" value="F:nucleic acid binding"/>
    <property type="evidence" value="ECO:0007669"/>
    <property type="project" value="InterPro"/>
</dbReference>
<dbReference type="Pfam" id="PF00313">
    <property type="entry name" value="CSD"/>
    <property type="match status" value="1"/>
</dbReference>
<protein>
    <submittedName>
        <fullName evidence="5">Cold-shock protein</fullName>
    </submittedName>
</protein>
<gene>
    <name evidence="5" type="ORF">MNODULE_09395</name>
</gene>
<dbReference type="InterPro" id="IPR050181">
    <property type="entry name" value="Cold_shock_domain"/>
</dbReference>
<organism evidence="5 6">
    <name type="scientific">Candidatus Manganitrophus noduliformans</name>
    <dbReference type="NCBI Taxonomy" id="2606439"/>
    <lineage>
        <taxon>Bacteria</taxon>
        <taxon>Pseudomonadati</taxon>
        <taxon>Nitrospirota</taxon>
        <taxon>Nitrospiria</taxon>
        <taxon>Candidatus Troglogloeales</taxon>
        <taxon>Candidatus Manganitrophaceae</taxon>
        <taxon>Candidatus Manganitrophus</taxon>
    </lineage>
</organism>
<evidence type="ECO:0000256" key="3">
    <source>
        <dbReference type="RuleBase" id="RU000408"/>
    </source>
</evidence>
<dbReference type="InterPro" id="IPR011129">
    <property type="entry name" value="CSD"/>
</dbReference>
<dbReference type="FunFam" id="2.40.50.140:FF:000006">
    <property type="entry name" value="Cold shock protein CspC"/>
    <property type="match status" value="1"/>
</dbReference>
<evidence type="ECO:0000313" key="6">
    <source>
        <dbReference type="Proteomes" id="UP000534783"/>
    </source>
</evidence>
<name>A0A7X6DPJ3_9BACT</name>
<comment type="caution">
    <text evidence="5">The sequence shown here is derived from an EMBL/GenBank/DDBJ whole genome shotgun (WGS) entry which is preliminary data.</text>
</comment>
<dbReference type="InterPro" id="IPR012340">
    <property type="entry name" value="NA-bd_OB-fold"/>
</dbReference>
<dbReference type="EMBL" id="VTOW01000002">
    <property type="protein sequence ID" value="NKE70952.1"/>
    <property type="molecule type" value="Genomic_DNA"/>
</dbReference>
<accession>A0A7X6DPJ3</accession>
<dbReference type="InterPro" id="IPR012156">
    <property type="entry name" value="Cold_shock_CspA"/>
</dbReference>
<dbReference type="PROSITE" id="PS00352">
    <property type="entry name" value="CSD_1"/>
    <property type="match status" value="1"/>
</dbReference>
<keyword evidence="6" id="KW-1185">Reference proteome</keyword>
<dbReference type="SUPFAM" id="SSF50249">
    <property type="entry name" value="Nucleic acid-binding proteins"/>
    <property type="match status" value="1"/>
</dbReference>
<feature type="domain" description="CSD" evidence="4">
    <location>
        <begin position="1"/>
        <end position="65"/>
    </location>
</feature>
<dbReference type="GO" id="GO:0005829">
    <property type="term" value="C:cytosol"/>
    <property type="evidence" value="ECO:0007669"/>
    <property type="project" value="UniProtKB-ARBA"/>
</dbReference>
<evidence type="ECO:0000259" key="4">
    <source>
        <dbReference type="PROSITE" id="PS51857"/>
    </source>
</evidence>
<comment type="subcellular location">
    <subcellularLocation>
        <location evidence="1 3">Cytoplasm</location>
    </subcellularLocation>
</comment>
<dbReference type="PIRSF" id="PIRSF002599">
    <property type="entry name" value="Cold_shock_A"/>
    <property type="match status" value="1"/>
</dbReference>
<proteinExistence type="predicted"/>
<dbReference type="PANTHER" id="PTHR11544">
    <property type="entry name" value="COLD SHOCK DOMAIN CONTAINING PROTEINS"/>
    <property type="match status" value="1"/>
</dbReference>
<evidence type="ECO:0000313" key="5">
    <source>
        <dbReference type="EMBL" id="NKE70952.1"/>
    </source>
</evidence>
<dbReference type="SMART" id="SM00357">
    <property type="entry name" value="CSP"/>
    <property type="match status" value="1"/>
</dbReference>
<dbReference type="PROSITE" id="PS51857">
    <property type="entry name" value="CSD_2"/>
    <property type="match status" value="1"/>
</dbReference>
<evidence type="ECO:0000256" key="1">
    <source>
        <dbReference type="ARBA" id="ARBA00004496"/>
    </source>
</evidence>
<dbReference type="InterPro" id="IPR002059">
    <property type="entry name" value="CSP_DNA-bd"/>
</dbReference>
<sequence>MIKGRVKWFDANKGFGFITRDDGGDVFVHYTAIQGEGYRKLEEGQKVQFEVEQGKKGPQAINVSLAA</sequence>
<dbReference type="Gene3D" id="6.20.370.130">
    <property type="match status" value="1"/>
</dbReference>
<dbReference type="CDD" id="cd04458">
    <property type="entry name" value="CSP_CDS"/>
    <property type="match status" value="1"/>
</dbReference>
<dbReference type="RefSeq" id="WP_168059298.1">
    <property type="nucleotide sequence ID" value="NZ_VTOW01000002.1"/>
</dbReference>
<dbReference type="InterPro" id="IPR019844">
    <property type="entry name" value="CSD_CS"/>
</dbReference>
<keyword evidence="2" id="KW-0963">Cytoplasm</keyword>
<dbReference type="PRINTS" id="PR00050">
    <property type="entry name" value="COLDSHOCK"/>
</dbReference>
<reference evidence="5 6" key="1">
    <citation type="journal article" date="2020" name="Nature">
        <title>Bacterial chemolithoautotrophy via manganese oxidation.</title>
        <authorList>
            <person name="Yu H."/>
            <person name="Leadbetter J.R."/>
        </authorList>
    </citation>
    <scope>NUCLEOTIDE SEQUENCE [LARGE SCALE GENOMIC DNA]</scope>
    <source>
        <strain evidence="5 6">Mn-1</strain>
    </source>
</reference>